<evidence type="ECO:0000256" key="2">
    <source>
        <dbReference type="ARBA" id="ARBA00022801"/>
    </source>
</evidence>
<dbReference type="PANTHER" id="PTHR42693">
    <property type="entry name" value="ARYLSULFATASE FAMILY MEMBER"/>
    <property type="match status" value="1"/>
</dbReference>
<keyword evidence="3" id="KW-0732">Signal</keyword>
<organism evidence="5 6">
    <name type="scientific">Pontiella desulfatans</name>
    <dbReference type="NCBI Taxonomy" id="2750659"/>
    <lineage>
        <taxon>Bacteria</taxon>
        <taxon>Pseudomonadati</taxon>
        <taxon>Kiritimatiellota</taxon>
        <taxon>Kiritimatiellia</taxon>
        <taxon>Kiritimatiellales</taxon>
        <taxon>Pontiellaceae</taxon>
        <taxon>Pontiella</taxon>
    </lineage>
</organism>
<dbReference type="PANTHER" id="PTHR42693:SF53">
    <property type="entry name" value="ENDO-4-O-SULFATASE"/>
    <property type="match status" value="1"/>
</dbReference>
<feature type="domain" description="Sulfatase N-terminal" evidence="4">
    <location>
        <begin position="33"/>
        <end position="368"/>
    </location>
</feature>
<proteinExistence type="inferred from homology"/>
<evidence type="ECO:0000313" key="5">
    <source>
        <dbReference type="EMBL" id="VGO11773.1"/>
    </source>
</evidence>
<dbReference type="Proteomes" id="UP000366872">
    <property type="component" value="Unassembled WGS sequence"/>
</dbReference>
<dbReference type="AlphaFoldDB" id="A0A6C2TVZ9"/>
<protein>
    <submittedName>
        <fullName evidence="5">Arylsulfatase</fullName>
    </submittedName>
</protein>
<dbReference type="Pfam" id="PF00884">
    <property type="entry name" value="Sulfatase"/>
    <property type="match status" value="1"/>
</dbReference>
<sequence length="496" mass="56902">MKQSPFPLKPFAMLVVFALAAPLASHAGSENRPNIVFLMTDDQRWDTLGCYGRTDVITPNIDKLATQGVIFDNAYYAVAICMPSRATIFTGRYFSDHQSGFTYPYNRTLSVAEFSDSYPARLRASGYRTGFVGKFGIRLENWSNTAREHFDFFVVGGTRWPEDDPGLNHIYRRDRPREERTLKKGDAMIRFLETQPEGQPFCLSISFDAVKNDRDQDMYAPHVEIFKDKQMWVPENWVEGRNERLPKVLDHCRGTYLHVARTSTPELYQKLARRFATQGYTVDTQVGRLMAKLEEMDVLDNTIVIYTSDNGRFHGSQGLYDKAILYDESMKAPLIVFDGRVDKKSRGRREDAMVSSADVAPTILSLAGEKVPESMRGRDLCGILAGSQDMAQWRDAVLMENLFLQEIHSAGVKKHEDIPGLNSEIIANNRSYRSRGVRTERYKYFIYFEHDPVIEELYDLKADPYEQDNLVNNPEHAELLKKLRKRTDELHADAIR</sequence>
<dbReference type="InterPro" id="IPR017850">
    <property type="entry name" value="Alkaline_phosphatase_core_sf"/>
</dbReference>
<feature type="signal peptide" evidence="3">
    <location>
        <begin position="1"/>
        <end position="27"/>
    </location>
</feature>
<comment type="similarity">
    <text evidence="1">Belongs to the sulfatase family.</text>
</comment>
<accession>A0A6C2TVZ9</accession>
<keyword evidence="6" id="KW-1185">Reference proteome</keyword>
<reference evidence="5 6" key="1">
    <citation type="submission" date="2019-04" db="EMBL/GenBank/DDBJ databases">
        <authorList>
            <person name="Van Vliet M D."/>
        </authorList>
    </citation>
    <scope>NUCLEOTIDE SEQUENCE [LARGE SCALE GENOMIC DNA]</scope>
    <source>
        <strain evidence="5 6">F1</strain>
    </source>
</reference>
<feature type="chain" id="PRO_5028840016" evidence="3">
    <location>
        <begin position="28"/>
        <end position="496"/>
    </location>
</feature>
<dbReference type="EMBL" id="CAAHFG010000001">
    <property type="protein sequence ID" value="VGO11773.1"/>
    <property type="molecule type" value="Genomic_DNA"/>
</dbReference>
<evidence type="ECO:0000259" key="4">
    <source>
        <dbReference type="Pfam" id="PF00884"/>
    </source>
</evidence>
<dbReference type="GO" id="GO:0004065">
    <property type="term" value="F:arylsulfatase activity"/>
    <property type="evidence" value="ECO:0007669"/>
    <property type="project" value="TreeGrafter"/>
</dbReference>
<dbReference type="InterPro" id="IPR050738">
    <property type="entry name" value="Sulfatase"/>
</dbReference>
<dbReference type="InterPro" id="IPR000917">
    <property type="entry name" value="Sulfatase_N"/>
</dbReference>
<dbReference type="Gene3D" id="3.40.720.10">
    <property type="entry name" value="Alkaline Phosphatase, subunit A"/>
    <property type="match status" value="1"/>
</dbReference>
<dbReference type="RefSeq" id="WP_222847012.1">
    <property type="nucleotide sequence ID" value="NZ_CAAHFG010000001.1"/>
</dbReference>
<dbReference type="SUPFAM" id="SSF53649">
    <property type="entry name" value="Alkaline phosphatase-like"/>
    <property type="match status" value="1"/>
</dbReference>
<evidence type="ECO:0000313" key="6">
    <source>
        <dbReference type="Proteomes" id="UP000366872"/>
    </source>
</evidence>
<gene>
    <name evidence="5" type="ORF">PDESU_00319</name>
</gene>
<evidence type="ECO:0000256" key="1">
    <source>
        <dbReference type="ARBA" id="ARBA00008779"/>
    </source>
</evidence>
<keyword evidence="2" id="KW-0378">Hydrolase</keyword>
<name>A0A6C2TVZ9_PONDE</name>
<evidence type="ECO:0000256" key="3">
    <source>
        <dbReference type="SAM" id="SignalP"/>
    </source>
</evidence>